<sequence>MTAAACTKDLLANITTSRVQAERKLLEVVGNIVAAIEDTKVNTERTIVHLVNDRDNEILDWLTPFDYASFNNFHQWLDTTEKTLFCTGIPGAGKTIMTSIVVDNLQQRFRDEPTLGLAYVYCDDERRQEQTPDHMFASILKQLGQRYFLHFTLTEAVRELYHQHLRTQSTTKSKVRPLLTEIMTCLPSVVGLLSKVYIVVDALDELQVSRDHRSVFLKQLLAMQESTGVKILATSRKIPDIQNYFKDCITCEIAADEGDIQHYVEDQLQHMPDFVQSDATLRDKIQTTISQNTRGMFSVAVAHLKTLAEQPTAGNVELVLRELPQDFYDIYAQSYQRIERKSKASRRLAEETLARLHAAGSLVYAPALQRGITGLQSGFGGGGTFVPSIDMMISVCEGLLSYDNSSKTLSLAHQTLEWYLDQRNKTAQSNAADKPRPKFNFGGGKRADDVVRPVTGNPFANPVARSRDDARETGEEYRSVAFSFGKKSTGLKADFKDDPTLGRNMSWSFVSCGSLRLGESQGP</sequence>
<protein>
    <recommendedName>
        <fullName evidence="3">Nephrocystin 3-like N-terminal domain-containing protein</fullName>
    </recommendedName>
</protein>
<feature type="domain" description="Nephrocystin 3-like N-terminal" evidence="3">
    <location>
        <begin position="72"/>
        <end position="236"/>
    </location>
</feature>
<dbReference type="InterPro" id="IPR027417">
    <property type="entry name" value="P-loop_NTPase"/>
</dbReference>
<dbReference type="AlphaFoldDB" id="A0A428NHU2"/>
<reference evidence="4 5" key="1">
    <citation type="submission" date="2017-06" db="EMBL/GenBank/DDBJ databases">
        <title>Comparative genomic analysis of Ambrosia Fusariam Clade fungi.</title>
        <authorList>
            <person name="Stajich J.E."/>
            <person name="Carrillo J."/>
            <person name="Kijimoto T."/>
            <person name="Eskalen A."/>
            <person name="O'Donnell K."/>
            <person name="Kasson M."/>
        </authorList>
    </citation>
    <scope>NUCLEOTIDE SEQUENCE [LARGE SCALE GENOMIC DNA]</scope>
    <source>
        <strain evidence="4 5">NRRL62584</strain>
    </source>
</reference>
<proteinExistence type="predicted"/>
<dbReference type="PANTHER" id="PTHR10039">
    <property type="entry name" value="AMELOGENIN"/>
    <property type="match status" value="1"/>
</dbReference>
<organism evidence="4 5">
    <name type="scientific">Fusarium duplospermum</name>
    <dbReference type="NCBI Taxonomy" id="1325734"/>
    <lineage>
        <taxon>Eukaryota</taxon>
        <taxon>Fungi</taxon>
        <taxon>Dikarya</taxon>
        <taxon>Ascomycota</taxon>
        <taxon>Pezizomycotina</taxon>
        <taxon>Sordariomycetes</taxon>
        <taxon>Hypocreomycetidae</taxon>
        <taxon>Hypocreales</taxon>
        <taxon>Nectriaceae</taxon>
        <taxon>Fusarium</taxon>
        <taxon>Fusarium solani species complex</taxon>
    </lineage>
</organism>
<name>A0A428NHU2_9HYPO</name>
<evidence type="ECO:0000313" key="5">
    <source>
        <dbReference type="Proteomes" id="UP000288168"/>
    </source>
</evidence>
<comment type="caution">
    <text evidence="4">The sequence shown here is derived from an EMBL/GenBank/DDBJ whole genome shotgun (WGS) entry which is preliminary data.</text>
</comment>
<evidence type="ECO:0000256" key="2">
    <source>
        <dbReference type="SAM" id="MobiDB-lite"/>
    </source>
</evidence>
<dbReference type="EMBL" id="NKCI01000509">
    <property type="protein sequence ID" value="RSL40354.1"/>
    <property type="molecule type" value="Genomic_DNA"/>
</dbReference>
<dbReference type="OrthoDB" id="1577640at2759"/>
<accession>A0A428NHU2</accession>
<evidence type="ECO:0000256" key="1">
    <source>
        <dbReference type="ARBA" id="ARBA00022737"/>
    </source>
</evidence>
<keyword evidence="5" id="KW-1185">Reference proteome</keyword>
<evidence type="ECO:0000313" key="4">
    <source>
        <dbReference type="EMBL" id="RSL40354.1"/>
    </source>
</evidence>
<keyword evidence="1" id="KW-0677">Repeat</keyword>
<dbReference type="InterPro" id="IPR056884">
    <property type="entry name" value="NPHP3-like_N"/>
</dbReference>
<dbReference type="PANTHER" id="PTHR10039:SF15">
    <property type="entry name" value="NACHT DOMAIN-CONTAINING PROTEIN"/>
    <property type="match status" value="1"/>
</dbReference>
<feature type="region of interest" description="Disordered" evidence="2">
    <location>
        <begin position="426"/>
        <end position="447"/>
    </location>
</feature>
<gene>
    <name evidence="4" type="ORF">CEP54_016142</name>
</gene>
<dbReference type="Proteomes" id="UP000288168">
    <property type="component" value="Unassembled WGS sequence"/>
</dbReference>
<dbReference type="SUPFAM" id="SSF52540">
    <property type="entry name" value="P-loop containing nucleoside triphosphate hydrolases"/>
    <property type="match status" value="1"/>
</dbReference>
<dbReference type="Pfam" id="PF24883">
    <property type="entry name" value="NPHP3_N"/>
    <property type="match status" value="1"/>
</dbReference>
<dbReference type="Gene3D" id="3.40.50.300">
    <property type="entry name" value="P-loop containing nucleotide triphosphate hydrolases"/>
    <property type="match status" value="1"/>
</dbReference>
<evidence type="ECO:0000259" key="3">
    <source>
        <dbReference type="Pfam" id="PF24883"/>
    </source>
</evidence>
<dbReference type="STRING" id="1325734.A0A428NHU2"/>